<comment type="caution">
    <text evidence="8">The sequence shown here is derived from an EMBL/GenBank/DDBJ whole genome shotgun (WGS) entry which is preliminary data.</text>
</comment>
<evidence type="ECO:0000256" key="3">
    <source>
        <dbReference type="ARBA" id="ARBA00022884"/>
    </source>
</evidence>
<name>A0A7C5LBU1_CALS0</name>
<dbReference type="EMBL" id="DRWN01000027">
    <property type="protein sequence ID" value="HHK68240.1"/>
    <property type="molecule type" value="Genomic_DNA"/>
</dbReference>
<dbReference type="Pfam" id="PF00297">
    <property type="entry name" value="Ribosomal_L3"/>
    <property type="match status" value="1"/>
</dbReference>
<dbReference type="InterPro" id="IPR019928">
    <property type="entry name" value="Ribosomal_uL3_arc"/>
</dbReference>
<dbReference type="Gene3D" id="4.10.960.10">
    <property type="entry name" value="Ribosomal protein L3, domain 3"/>
    <property type="match status" value="1"/>
</dbReference>
<accession>A0A7C5LBU1</accession>
<evidence type="ECO:0000256" key="6">
    <source>
        <dbReference type="ARBA" id="ARBA00035457"/>
    </source>
</evidence>
<dbReference type="GO" id="GO:0003735">
    <property type="term" value="F:structural constituent of ribosome"/>
    <property type="evidence" value="ECO:0007669"/>
    <property type="project" value="UniProtKB-UniRule"/>
</dbReference>
<evidence type="ECO:0000256" key="2">
    <source>
        <dbReference type="ARBA" id="ARBA00022730"/>
    </source>
</evidence>
<dbReference type="PROSITE" id="PS00474">
    <property type="entry name" value="RIBOSOMAL_L3"/>
    <property type="match status" value="1"/>
</dbReference>
<reference evidence="8" key="1">
    <citation type="journal article" date="2020" name="mSystems">
        <title>Genome- and Community-Level Interaction Insights into Carbon Utilization and Element Cycling Functions of Hydrothermarchaeota in Hydrothermal Sediment.</title>
        <authorList>
            <person name="Zhou Z."/>
            <person name="Liu Y."/>
            <person name="Xu W."/>
            <person name="Pan J."/>
            <person name="Luo Z.H."/>
            <person name="Li M."/>
        </authorList>
    </citation>
    <scope>NUCLEOTIDE SEQUENCE [LARGE SCALE GENOMIC DNA]</scope>
    <source>
        <strain evidence="8">SpSt-1056</strain>
    </source>
</reference>
<keyword evidence="4 8" id="KW-0689">Ribosomal protein</keyword>
<dbReference type="PANTHER" id="PTHR11363:SF5">
    <property type="entry name" value="LARGE RIBOSOMAL SUBUNIT PROTEIN UL3"/>
    <property type="match status" value="1"/>
</dbReference>
<dbReference type="GO" id="GO:0006412">
    <property type="term" value="P:translation"/>
    <property type="evidence" value="ECO:0007669"/>
    <property type="project" value="UniProtKB-UniRule"/>
</dbReference>
<proteinExistence type="inferred from homology"/>
<keyword evidence="5" id="KW-0687">Ribonucleoprotein</keyword>
<dbReference type="Gene3D" id="2.40.30.10">
    <property type="entry name" value="Translation factors"/>
    <property type="match status" value="1"/>
</dbReference>
<evidence type="ECO:0000256" key="1">
    <source>
        <dbReference type="ARBA" id="ARBA00006540"/>
    </source>
</evidence>
<comment type="similarity">
    <text evidence="1">Belongs to the universal ribosomal protein uL3 family.</text>
</comment>
<organism evidence="8">
    <name type="scientific">Caldiarchaeum subterraneum</name>
    <dbReference type="NCBI Taxonomy" id="311458"/>
    <lineage>
        <taxon>Archaea</taxon>
        <taxon>Nitrososphaerota</taxon>
        <taxon>Candidatus Caldarchaeales</taxon>
        <taxon>Candidatus Caldarchaeaceae</taxon>
        <taxon>Candidatus Caldarchaeum</taxon>
    </lineage>
</organism>
<dbReference type="InterPro" id="IPR000597">
    <property type="entry name" value="Ribosomal_uL3"/>
</dbReference>
<dbReference type="InterPro" id="IPR044892">
    <property type="entry name" value="Ribosomal_L3_dom_3_arc_sf"/>
</dbReference>
<gene>
    <name evidence="8" type="ORF">ENM11_03670</name>
</gene>
<dbReference type="AlphaFoldDB" id="A0A7C5LBU1"/>
<dbReference type="Gene3D" id="3.30.1430.10">
    <property type="match status" value="1"/>
</dbReference>
<dbReference type="NCBIfam" id="NF003261">
    <property type="entry name" value="PRK04231.1"/>
    <property type="match status" value="1"/>
</dbReference>
<evidence type="ECO:0000256" key="5">
    <source>
        <dbReference type="ARBA" id="ARBA00023274"/>
    </source>
</evidence>
<keyword evidence="2" id="KW-0699">rRNA-binding</keyword>
<sequence length="321" mass="35734">MGRRKYSRPRHGSLAYLPRGRARSILPRVKHWPDGRQGPLGFIVYKVGMTSVHYVDNRPGSPSQGSEVTAACTVVAAPPLKVVGLAFYQNRDGELVDVGRIWSKEAGEDIVRRNKTFKPSPGPEKLDEMKGRFSEVRLIVATQPRLANAGKKPQIAEIKMGGEPGYSLNKGLELLGKELKISDVFKEGEFVDVLAVTKGKGFQGVVKRYHVSILQRKSRKTRRGVAAIGPWNPHYVMYTVPRSGQMGFHRRTEYNKRILKISSETSTINPKSGWHRFGLVNTEYVVIEGSLPGTPLRPLVLRTPAKPPKPLEAPQITLIEV</sequence>
<dbReference type="InterPro" id="IPR019926">
    <property type="entry name" value="Ribosomal_uL3_CS"/>
</dbReference>
<dbReference type="PANTHER" id="PTHR11363">
    <property type="entry name" value="60S RIBOSOMAL PROTEIN L3-RELATED"/>
    <property type="match status" value="1"/>
</dbReference>
<evidence type="ECO:0000256" key="4">
    <source>
        <dbReference type="ARBA" id="ARBA00022980"/>
    </source>
</evidence>
<dbReference type="InterPro" id="IPR009000">
    <property type="entry name" value="Transl_B-barrel_sf"/>
</dbReference>
<dbReference type="SUPFAM" id="SSF50447">
    <property type="entry name" value="Translation proteins"/>
    <property type="match status" value="1"/>
</dbReference>
<dbReference type="NCBIfam" id="TIGR03626">
    <property type="entry name" value="L3_arch"/>
    <property type="match status" value="1"/>
</dbReference>
<keyword evidence="3" id="KW-0694">RNA-binding</keyword>
<protein>
    <recommendedName>
        <fullName evidence="6 7">50S ribosomal protein L3</fullName>
    </recommendedName>
</protein>
<dbReference type="GO" id="GO:0019843">
    <property type="term" value="F:rRNA binding"/>
    <property type="evidence" value="ECO:0007669"/>
    <property type="project" value="UniProtKB-KW"/>
</dbReference>
<dbReference type="InterPro" id="IPR045077">
    <property type="entry name" value="L3_arc_euk"/>
</dbReference>
<evidence type="ECO:0000256" key="7">
    <source>
        <dbReference type="NCBIfam" id="TIGR03626"/>
    </source>
</evidence>
<dbReference type="GO" id="GO:0022625">
    <property type="term" value="C:cytosolic large ribosomal subunit"/>
    <property type="evidence" value="ECO:0007669"/>
    <property type="project" value="UniProtKB-UniRule"/>
</dbReference>
<evidence type="ECO:0000313" key="8">
    <source>
        <dbReference type="EMBL" id="HHK68240.1"/>
    </source>
</evidence>